<sequence length="182" mass="20619">MNIFDFKLRKDYTMDGVKILQVVGYKNSGKTTLVECWIQVLVAHHYRVSVIKHHGHGGPLEMPSSDTDSMKFLVNGAVSSIAVGGGMVQLHMQLEPKYEDLLNMAVLSDPNIILIEGFKQAIEPKVVIVRSKEEWESLQKLTNIILVMAYEGVEIDGEYDVINISNEIEIKDWMVHFMEDVL</sequence>
<comment type="caution">
    <text evidence="2">The sequence shown here is derived from an EMBL/GenBank/DDBJ whole genome shotgun (WGS) entry which is preliminary data.</text>
</comment>
<feature type="domain" description="Molybdopterin-guanine dinucleotide biosynthesis protein B (MobB)" evidence="1">
    <location>
        <begin position="19"/>
        <end position="148"/>
    </location>
</feature>
<evidence type="ECO:0000259" key="1">
    <source>
        <dbReference type="Pfam" id="PF03205"/>
    </source>
</evidence>
<accession>A0A162LWL7</accession>
<reference evidence="2 3" key="1">
    <citation type="submission" date="2016-03" db="EMBL/GenBank/DDBJ databases">
        <title>Draft genome sequence of Paenibacillus glacialis DSM 22343.</title>
        <authorList>
            <person name="Shin S.-K."/>
            <person name="Yi H."/>
        </authorList>
    </citation>
    <scope>NUCLEOTIDE SEQUENCE [LARGE SCALE GENOMIC DNA]</scope>
    <source>
        <strain evidence="2 3">DSM 22343</strain>
    </source>
</reference>
<dbReference type="EMBL" id="LVJH01000034">
    <property type="protein sequence ID" value="OAB40827.1"/>
    <property type="molecule type" value="Genomic_DNA"/>
</dbReference>
<dbReference type="OrthoDB" id="9786803at2"/>
<dbReference type="PANTHER" id="PTHR40072">
    <property type="entry name" value="MOLYBDOPTERIN-GUANINE DINUCLEOTIDE BIOSYNTHESIS ADAPTER PROTEIN-RELATED"/>
    <property type="match status" value="1"/>
</dbReference>
<dbReference type="Pfam" id="PF03205">
    <property type="entry name" value="MobB"/>
    <property type="match status" value="1"/>
</dbReference>
<dbReference type="Proteomes" id="UP000076967">
    <property type="component" value="Unassembled WGS sequence"/>
</dbReference>
<keyword evidence="3" id="KW-1185">Reference proteome</keyword>
<dbReference type="GO" id="GO:0005525">
    <property type="term" value="F:GTP binding"/>
    <property type="evidence" value="ECO:0007669"/>
    <property type="project" value="InterPro"/>
</dbReference>
<dbReference type="Gene3D" id="3.40.50.300">
    <property type="entry name" value="P-loop containing nucleotide triphosphate hydrolases"/>
    <property type="match status" value="1"/>
</dbReference>
<organism evidence="2 3">
    <name type="scientific">Paenibacillus glacialis</name>
    <dbReference type="NCBI Taxonomy" id="494026"/>
    <lineage>
        <taxon>Bacteria</taxon>
        <taxon>Bacillati</taxon>
        <taxon>Bacillota</taxon>
        <taxon>Bacilli</taxon>
        <taxon>Bacillales</taxon>
        <taxon>Paenibacillaceae</taxon>
        <taxon>Paenibacillus</taxon>
    </lineage>
</organism>
<protein>
    <recommendedName>
        <fullName evidence="1">Molybdopterin-guanine dinucleotide biosynthesis protein B (MobB) domain-containing protein</fullName>
    </recommendedName>
</protein>
<dbReference type="PANTHER" id="PTHR40072:SF1">
    <property type="entry name" value="MOLYBDOPTERIN-GUANINE DINUCLEOTIDE BIOSYNTHESIS ADAPTER PROTEIN"/>
    <property type="match status" value="1"/>
</dbReference>
<dbReference type="AlphaFoldDB" id="A0A162LWL7"/>
<evidence type="ECO:0000313" key="2">
    <source>
        <dbReference type="EMBL" id="OAB40827.1"/>
    </source>
</evidence>
<name>A0A162LWL7_9BACL</name>
<dbReference type="SUPFAM" id="SSF52540">
    <property type="entry name" value="P-loop containing nucleoside triphosphate hydrolases"/>
    <property type="match status" value="1"/>
</dbReference>
<proteinExistence type="predicted"/>
<evidence type="ECO:0000313" key="3">
    <source>
        <dbReference type="Proteomes" id="UP000076967"/>
    </source>
</evidence>
<dbReference type="STRING" id="494026.PGLA_17815"/>
<dbReference type="InterPro" id="IPR027417">
    <property type="entry name" value="P-loop_NTPase"/>
</dbReference>
<dbReference type="GO" id="GO:0006777">
    <property type="term" value="P:Mo-molybdopterin cofactor biosynthetic process"/>
    <property type="evidence" value="ECO:0007669"/>
    <property type="project" value="InterPro"/>
</dbReference>
<dbReference type="NCBIfam" id="TIGR00176">
    <property type="entry name" value="mobB"/>
    <property type="match status" value="1"/>
</dbReference>
<gene>
    <name evidence="2" type="ORF">PGLA_17815</name>
</gene>
<dbReference type="RefSeq" id="WP_161487943.1">
    <property type="nucleotide sequence ID" value="NZ_LVJH01000034.1"/>
</dbReference>
<dbReference type="InterPro" id="IPR052539">
    <property type="entry name" value="MGD_biosynthesis_adapter"/>
</dbReference>
<dbReference type="InterPro" id="IPR004435">
    <property type="entry name" value="MobB_dom"/>
</dbReference>